<gene>
    <name evidence="4" type="ordered locus">HCH_06811</name>
</gene>
<dbReference type="InterPro" id="IPR006140">
    <property type="entry name" value="D-isomer_DH_NAD-bd"/>
</dbReference>
<dbReference type="GO" id="GO:0016616">
    <property type="term" value="F:oxidoreductase activity, acting on the CH-OH group of donors, NAD or NADP as acceptor"/>
    <property type="evidence" value="ECO:0007669"/>
    <property type="project" value="UniProtKB-ARBA"/>
</dbReference>
<dbReference type="STRING" id="349521.HCH_06811"/>
<dbReference type="PANTHER" id="PTHR43333:SF1">
    <property type="entry name" value="D-ISOMER SPECIFIC 2-HYDROXYACID DEHYDROGENASE NAD-BINDING DOMAIN-CONTAINING PROTEIN"/>
    <property type="match status" value="1"/>
</dbReference>
<dbReference type="EMBL" id="CP000155">
    <property type="protein sequence ID" value="ABC33434.1"/>
    <property type="molecule type" value="Genomic_DNA"/>
</dbReference>
<dbReference type="InterPro" id="IPR036291">
    <property type="entry name" value="NAD(P)-bd_dom_sf"/>
</dbReference>
<organism evidence="4 5">
    <name type="scientific">Hahella chejuensis (strain KCTC 2396)</name>
    <dbReference type="NCBI Taxonomy" id="349521"/>
    <lineage>
        <taxon>Bacteria</taxon>
        <taxon>Pseudomonadati</taxon>
        <taxon>Pseudomonadota</taxon>
        <taxon>Gammaproteobacteria</taxon>
        <taxon>Oceanospirillales</taxon>
        <taxon>Hahellaceae</taxon>
        <taxon>Hahella</taxon>
    </lineage>
</organism>
<dbReference type="Pfam" id="PF02826">
    <property type="entry name" value="2-Hacid_dh_C"/>
    <property type="match status" value="1"/>
</dbReference>
<dbReference type="eggNOG" id="COG0111">
    <property type="taxonomic scope" value="Bacteria"/>
</dbReference>
<proteinExistence type="predicted"/>
<dbReference type="KEGG" id="hch:HCH_06811"/>
<feature type="domain" description="D-isomer specific 2-hydroxyacid dehydrogenase NAD-binding" evidence="3">
    <location>
        <begin position="102"/>
        <end position="273"/>
    </location>
</feature>
<evidence type="ECO:0000256" key="2">
    <source>
        <dbReference type="ARBA" id="ARBA00023027"/>
    </source>
</evidence>
<sequence>MNIVFHSGAFDLQEWRRVAQTISPEFQLQAPEDVAIEEIDVLLIWRPTLTDWTQARNLKLVIGLGAGIDGLIRQLRLPPNTPVERMRDAGMRQAMSEYATYAVLHFQRNFDQFRQAQQENNWLTHSPYRANRETRVGVLGLGSLGGAVAQRLHNLGYPTSGWSRSPKTLSGVAAYAGEDRLNEFLGQCDILINMLPHNAATEGFLNQDRLSQLPPGAALICVSRGAVTDENALLEHLDSGHLRGAMMDVFQQEPLPADHPLWSHPKVWVTPHQSAPTQVEPALREVMDILRDRTLA</sequence>
<reference evidence="4 5" key="1">
    <citation type="journal article" date="2005" name="Nucleic Acids Res.">
        <title>Genomic blueprint of Hahella chejuensis, a marine microbe producing an algicidal agent.</title>
        <authorList>
            <person name="Jeong H."/>
            <person name="Yim J.H."/>
            <person name="Lee C."/>
            <person name="Choi S.-H."/>
            <person name="Park Y.K."/>
            <person name="Yoon S.H."/>
            <person name="Hur C.-G."/>
            <person name="Kang H.-Y."/>
            <person name="Kim D."/>
            <person name="Lee H.H."/>
            <person name="Park K.H."/>
            <person name="Park S.-H."/>
            <person name="Park H.-S."/>
            <person name="Lee H.K."/>
            <person name="Oh T.K."/>
            <person name="Kim J.F."/>
        </authorList>
    </citation>
    <scope>NUCLEOTIDE SEQUENCE [LARGE SCALE GENOMIC DNA]</scope>
    <source>
        <strain evidence="4 5">KCTC 2396</strain>
    </source>
</reference>
<keyword evidence="1" id="KW-0560">Oxidoreductase</keyword>
<evidence type="ECO:0000259" key="3">
    <source>
        <dbReference type="Pfam" id="PF02826"/>
    </source>
</evidence>
<dbReference type="GO" id="GO:0051287">
    <property type="term" value="F:NAD binding"/>
    <property type="evidence" value="ECO:0007669"/>
    <property type="project" value="InterPro"/>
</dbReference>
<dbReference type="RefSeq" id="WP_011400484.1">
    <property type="nucleotide sequence ID" value="NC_007645.1"/>
</dbReference>
<dbReference type="Proteomes" id="UP000000238">
    <property type="component" value="Chromosome"/>
</dbReference>
<evidence type="ECO:0000313" key="4">
    <source>
        <dbReference type="EMBL" id="ABC33434.1"/>
    </source>
</evidence>
<dbReference type="PANTHER" id="PTHR43333">
    <property type="entry name" value="2-HACID_DH_C DOMAIN-CONTAINING PROTEIN"/>
    <property type="match status" value="1"/>
</dbReference>
<name>Q2S7E0_HAHCH</name>
<dbReference type="PROSITE" id="PS00065">
    <property type="entry name" value="D_2_HYDROXYACID_DH_1"/>
    <property type="match status" value="1"/>
</dbReference>
<evidence type="ECO:0000313" key="5">
    <source>
        <dbReference type="Proteomes" id="UP000000238"/>
    </source>
</evidence>
<dbReference type="Gene3D" id="3.40.50.720">
    <property type="entry name" value="NAD(P)-binding Rossmann-like Domain"/>
    <property type="match status" value="2"/>
</dbReference>
<dbReference type="InterPro" id="IPR029752">
    <property type="entry name" value="D-isomer_DH_CS1"/>
</dbReference>
<dbReference type="HOGENOM" id="CLU_019796_1_0_6"/>
<evidence type="ECO:0000256" key="1">
    <source>
        <dbReference type="ARBA" id="ARBA00023002"/>
    </source>
</evidence>
<dbReference type="SUPFAM" id="SSF51735">
    <property type="entry name" value="NAD(P)-binding Rossmann-fold domains"/>
    <property type="match status" value="1"/>
</dbReference>
<keyword evidence="5" id="KW-1185">Reference proteome</keyword>
<protein>
    <submittedName>
        <fullName evidence="4">Phosphoglycerate dehydrogenase and related dehydrogenase</fullName>
    </submittedName>
</protein>
<dbReference type="AlphaFoldDB" id="Q2S7E0"/>
<dbReference type="OrthoDB" id="9787219at2"/>
<keyword evidence="2" id="KW-0520">NAD</keyword>
<accession>Q2S7E0</accession>